<protein>
    <submittedName>
        <fullName evidence="2">Uncharacterized protein</fullName>
    </submittedName>
</protein>
<dbReference type="Proteomes" id="UP001562159">
    <property type="component" value="Unassembled WGS sequence"/>
</dbReference>
<evidence type="ECO:0000313" key="2">
    <source>
        <dbReference type="EMBL" id="MEY2181608.1"/>
    </source>
</evidence>
<accession>A0ABV4AN20</accession>
<keyword evidence="1" id="KW-0732">Signal</keyword>
<feature type="signal peptide" evidence="1">
    <location>
        <begin position="1"/>
        <end position="27"/>
    </location>
</feature>
<proteinExistence type="predicted"/>
<comment type="caution">
    <text evidence="2">The sequence shown here is derived from an EMBL/GenBank/DDBJ whole genome shotgun (WGS) entry which is preliminary data.</text>
</comment>
<organism evidence="2 3">
    <name type="scientific">Rhodanobacter humi</name>
    <dbReference type="NCBI Taxonomy" id="1888173"/>
    <lineage>
        <taxon>Bacteria</taxon>
        <taxon>Pseudomonadati</taxon>
        <taxon>Pseudomonadota</taxon>
        <taxon>Gammaproteobacteria</taxon>
        <taxon>Lysobacterales</taxon>
        <taxon>Rhodanobacteraceae</taxon>
        <taxon>Rhodanobacter</taxon>
    </lineage>
</organism>
<evidence type="ECO:0000313" key="3">
    <source>
        <dbReference type="Proteomes" id="UP001562159"/>
    </source>
</evidence>
<reference evidence="2 3" key="1">
    <citation type="submission" date="2024-07" db="EMBL/GenBank/DDBJ databases">
        <title>Molecular mechanisms and environmental adaptations of flagellar loss and biofilm growth of Rhodanobacter under environmental stress.</title>
        <authorList>
            <person name="Chen M."/>
        </authorList>
    </citation>
    <scope>NUCLEOTIDE SEQUENCE [LARGE SCALE GENOMIC DNA]</scope>
    <source>
        <strain evidence="2 3">RS22</strain>
    </source>
</reference>
<dbReference type="PROSITE" id="PS51257">
    <property type="entry name" value="PROKAR_LIPOPROTEIN"/>
    <property type="match status" value="1"/>
</dbReference>
<keyword evidence="3" id="KW-1185">Reference proteome</keyword>
<gene>
    <name evidence="2" type="ORF">AB7878_04195</name>
</gene>
<name>A0ABV4AN20_9GAMM</name>
<feature type="chain" id="PRO_5046632927" evidence="1">
    <location>
        <begin position="28"/>
        <end position="504"/>
    </location>
</feature>
<dbReference type="EMBL" id="JBGBPY010000001">
    <property type="protein sequence ID" value="MEY2181608.1"/>
    <property type="molecule type" value="Genomic_DNA"/>
</dbReference>
<evidence type="ECO:0000256" key="1">
    <source>
        <dbReference type="SAM" id="SignalP"/>
    </source>
</evidence>
<sequence length="504" mass="53680">MKRPIRLSMAAGGFLFACALGLSTACAAMLPPSTLKGKTVLLVTGATPADEPNDDALVRQHLEALGFTVKTVDDATPESAAKGASLIVISSTANAHRLGDRYADVAIPLFTWNTFDYPNLGMTGQELHHDFGVIDPVQHYADSFMILYGYGANTTSDISKAVGLKPQLFGTLYLEPGNAGWGKPGPGGTVIADFDGRPDMAAVFTYERNASMLDRRTAPARRVGFFLANGNFHLLTAVHGPAASDPQLRSWAIGLKLFDAAVRWAASPPPPVAPYDPAALDARLGHAAHGKKLLFVERVNAGEGREADEHIVAHLHSLGFEVDIADQMDPQTRADGEDLVIISSTCSKYKLANKYVDVKVPVISLEGLYADAMHLAGRQRYVDYGEHGEEKESDDPPESYLDIVGASSPMAAGLPPGLVEFTQHPGVLKWARPTPDAIVIATLPNASAERAIFGYPKGSVMADGFVAPARRALLPLDNPSYDDLTVQGKALFDAVVLWSIGGGA</sequence>